<accession>A0AAE1DA00</accession>
<name>A0AAE1DA00_9GAST</name>
<evidence type="ECO:0000313" key="2">
    <source>
        <dbReference type="Proteomes" id="UP001283361"/>
    </source>
</evidence>
<dbReference type="EMBL" id="JAWDGP010004738">
    <property type="protein sequence ID" value="KAK3762195.1"/>
    <property type="molecule type" value="Genomic_DNA"/>
</dbReference>
<dbReference type="Proteomes" id="UP001283361">
    <property type="component" value="Unassembled WGS sequence"/>
</dbReference>
<dbReference type="AlphaFoldDB" id="A0AAE1DA00"/>
<sequence>MSSEWRPTATYMLFFVAWRSCERADTWHCELLVETDRHIYALFCRLAVLDTFGNFVSPTAQKQLQYAQRYIWKLRLTYSTKKTTIRSAIHLETSSQVQHKNNCNTLSDTFGNFVSPTAQKQLQYAQRYIWKLRLKYSTKTTAIRSAIHLETSSQVQHKNNCNTLSDTFGNFVSSTAQKQLQYAQRYIWKLRLTYSTKTTTIRSAIHLETSSHLQHKNNCNTLSDTFGNFVSPTAQKQLQYAQRYIWKLRLTYSTKTTAIRSAIHLETSSHLQHKNNCNTLSDTFGNFVSPTAQKQLQYAQRYIWKLRLTYSTKTTTIRSAIHLETSSHLQHKNNCNTLSDTFGNFVSPTAQKQLQYAQRYIWKLRLTYSTKTTTIRSAIHLETSSHLQHKNNYNTLSDTFGNFVSPTAQKQLQYAQQYIWKLRLKYSTKTTAIRSAIHLETSSHLQHKSSYNTLSDTFGN</sequence>
<keyword evidence="2" id="KW-1185">Reference proteome</keyword>
<evidence type="ECO:0000313" key="1">
    <source>
        <dbReference type="EMBL" id="KAK3762195.1"/>
    </source>
</evidence>
<organism evidence="1 2">
    <name type="scientific">Elysia crispata</name>
    <name type="common">lettuce slug</name>
    <dbReference type="NCBI Taxonomy" id="231223"/>
    <lineage>
        <taxon>Eukaryota</taxon>
        <taxon>Metazoa</taxon>
        <taxon>Spiralia</taxon>
        <taxon>Lophotrochozoa</taxon>
        <taxon>Mollusca</taxon>
        <taxon>Gastropoda</taxon>
        <taxon>Heterobranchia</taxon>
        <taxon>Euthyneura</taxon>
        <taxon>Panpulmonata</taxon>
        <taxon>Sacoglossa</taxon>
        <taxon>Placobranchoidea</taxon>
        <taxon>Plakobranchidae</taxon>
        <taxon>Elysia</taxon>
    </lineage>
</organism>
<protein>
    <submittedName>
        <fullName evidence="1">Uncharacterized protein</fullName>
    </submittedName>
</protein>
<gene>
    <name evidence="1" type="ORF">RRG08_057433</name>
</gene>
<comment type="caution">
    <text evidence="1">The sequence shown here is derived from an EMBL/GenBank/DDBJ whole genome shotgun (WGS) entry which is preliminary data.</text>
</comment>
<reference evidence="1" key="1">
    <citation type="journal article" date="2023" name="G3 (Bethesda)">
        <title>A reference genome for the long-term kleptoplast-retaining sea slug Elysia crispata morphotype clarki.</title>
        <authorList>
            <person name="Eastman K.E."/>
            <person name="Pendleton A.L."/>
            <person name="Shaikh M.A."/>
            <person name="Suttiyut T."/>
            <person name="Ogas R."/>
            <person name="Tomko P."/>
            <person name="Gavelis G."/>
            <person name="Widhalm J.R."/>
            <person name="Wisecaver J.H."/>
        </authorList>
    </citation>
    <scope>NUCLEOTIDE SEQUENCE</scope>
    <source>
        <strain evidence="1">ECLA1</strain>
    </source>
</reference>
<proteinExistence type="predicted"/>